<evidence type="ECO:0000259" key="4">
    <source>
        <dbReference type="PROSITE" id="PS50949"/>
    </source>
</evidence>
<dbReference type="Pfam" id="PF00392">
    <property type="entry name" value="GntR"/>
    <property type="match status" value="1"/>
</dbReference>
<dbReference type="SUPFAM" id="SSF46785">
    <property type="entry name" value="Winged helix' DNA-binding domain"/>
    <property type="match status" value="1"/>
</dbReference>
<proteinExistence type="predicted"/>
<dbReference type="SUPFAM" id="SSF48008">
    <property type="entry name" value="GntR ligand-binding domain-like"/>
    <property type="match status" value="1"/>
</dbReference>
<evidence type="ECO:0000256" key="3">
    <source>
        <dbReference type="ARBA" id="ARBA00023163"/>
    </source>
</evidence>
<gene>
    <name evidence="5" type="ORF">BJ968_003198</name>
</gene>
<dbReference type="PANTHER" id="PTHR43537">
    <property type="entry name" value="TRANSCRIPTIONAL REGULATOR, GNTR FAMILY"/>
    <property type="match status" value="1"/>
</dbReference>
<sequence length="221" mass="25036">MDVSAITVPTLAEEVYDRVRSGITTGTLPPGSRVSIRALAEQLSVSTMPVREALKRLQAEGFVVFGRRSVSVVSLTAEELHQVFAVRLHLEQLATEWALPRLTPADVDDLRAVLAEMADDHLETGRWRALNRRFHQRFYECAASPYLLDLIRGVWDRVEPYMAIYASTVEDFSEAHRQHLRMLELIESGDLPGLLAENDWHLEHTRRTVAEALSEARRPPT</sequence>
<dbReference type="GO" id="GO:0003677">
    <property type="term" value="F:DNA binding"/>
    <property type="evidence" value="ECO:0007669"/>
    <property type="project" value="UniProtKB-KW"/>
</dbReference>
<protein>
    <submittedName>
        <fullName evidence="5">DNA-binding GntR family transcriptional regulator</fullName>
    </submittedName>
</protein>
<dbReference type="InterPro" id="IPR000524">
    <property type="entry name" value="Tscrpt_reg_HTH_GntR"/>
</dbReference>
<keyword evidence="2 5" id="KW-0238">DNA-binding</keyword>
<dbReference type="Gene3D" id="1.20.120.530">
    <property type="entry name" value="GntR ligand-binding domain-like"/>
    <property type="match status" value="1"/>
</dbReference>
<dbReference type="InterPro" id="IPR036390">
    <property type="entry name" value="WH_DNA-bd_sf"/>
</dbReference>
<dbReference type="InterPro" id="IPR011711">
    <property type="entry name" value="GntR_C"/>
</dbReference>
<dbReference type="GO" id="GO:0003700">
    <property type="term" value="F:DNA-binding transcription factor activity"/>
    <property type="evidence" value="ECO:0007669"/>
    <property type="project" value="InterPro"/>
</dbReference>
<keyword evidence="6" id="KW-1185">Reference proteome</keyword>
<keyword evidence="1" id="KW-0805">Transcription regulation</keyword>
<dbReference type="InterPro" id="IPR036388">
    <property type="entry name" value="WH-like_DNA-bd_sf"/>
</dbReference>
<dbReference type="EMBL" id="JACCBB010000001">
    <property type="protein sequence ID" value="NYD23658.1"/>
    <property type="molecule type" value="Genomic_DNA"/>
</dbReference>
<evidence type="ECO:0000256" key="2">
    <source>
        <dbReference type="ARBA" id="ARBA00023125"/>
    </source>
</evidence>
<dbReference type="SMART" id="SM00345">
    <property type="entry name" value="HTH_GNTR"/>
    <property type="match status" value="1"/>
</dbReference>
<dbReference type="PROSITE" id="PS50949">
    <property type="entry name" value="HTH_GNTR"/>
    <property type="match status" value="1"/>
</dbReference>
<dbReference type="PANTHER" id="PTHR43537:SF24">
    <property type="entry name" value="GLUCONATE OPERON TRANSCRIPTIONAL REPRESSOR"/>
    <property type="match status" value="1"/>
</dbReference>
<dbReference type="Gene3D" id="1.10.10.10">
    <property type="entry name" value="Winged helix-like DNA-binding domain superfamily/Winged helix DNA-binding domain"/>
    <property type="match status" value="1"/>
</dbReference>
<dbReference type="Proteomes" id="UP000521922">
    <property type="component" value="Unassembled WGS sequence"/>
</dbReference>
<dbReference type="Pfam" id="PF07729">
    <property type="entry name" value="FCD"/>
    <property type="match status" value="1"/>
</dbReference>
<dbReference type="SMART" id="SM00895">
    <property type="entry name" value="FCD"/>
    <property type="match status" value="1"/>
</dbReference>
<dbReference type="RefSeq" id="WP_179753533.1">
    <property type="nucleotide sequence ID" value="NZ_BAAAGN010000025.1"/>
</dbReference>
<evidence type="ECO:0000313" key="6">
    <source>
        <dbReference type="Proteomes" id="UP000521922"/>
    </source>
</evidence>
<keyword evidence="3" id="KW-0804">Transcription</keyword>
<dbReference type="CDD" id="cd07377">
    <property type="entry name" value="WHTH_GntR"/>
    <property type="match status" value="1"/>
</dbReference>
<accession>A0A7Y9DN28</accession>
<evidence type="ECO:0000256" key="1">
    <source>
        <dbReference type="ARBA" id="ARBA00023015"/>
    </source>
</evidence>
<feature type="domain" description="HTH gntR-type" evidence="4">
    <location>
        <begin position="9"/>
        <end position="76"/>
    </location>
</feature>
<reference evidence="5 6" key="1">
    <citation type="submission" date="2020-07" db="EMBL/GenBank/DDBJ databases">
        <title>Sequencing the genomes of 1000 actinobacteria strains.</title>
        <authorList>
            <person name="Klenk H.-P."/>
        </authorList>
    </citation>
    <scope>NUCLEOTIDE SEQUENCE [LARGE SCALE GENOMIC DNA]</scope>
    <source>
        <strain evidence="5 6">DSM 7487</strain>
    </source>
</reference>
<dbReference type="AlphaFoldDB" id="A0A7Y9DN28"/>
<comment type="caution">
    <text evidence="5">The sequence shown here is derived from an EMBL/GenBank/DDBJ whole genome shotgun (WGS) entry which is preliminary data.</text>
</comment>
<name>A0A7Y9DN28_9ACTN</name>
<organism evidence="5 6">
    <name type="scientific">Kineococcus aurantiacus</name>
    <dbReference type="NCBI Taxonomy" id="37633"/>
    <lineage>
        <taxon>Bacteria</taxon>
        <taxon>Bacillati</taxon>
        <taxon>Actinomycetota</taxon>
        <taxon>Actinomycetes</taxon>
        <taxon>Kineosporiales</taxon>
        <taxon>Kineosporiaceae</taxon>
        <taxon>Kineococcus</taxon>
    </lineage>
</organism>
<evidence type="ECO:0000313" key="5">
    <source>
        <dbReference type="EMBL" id="NYD23658.1"/>
    </source>
</evidence>
<dbReference type="InterPro" id="IPR008920">
    <property type="entry name" value="TF_FadR/GntR_C"/>
</dbReference>